<name>A0A174KX41_9FIRM</name>
<organism evidence="1 2">
    <name type="scientific">Coprococcus comes</name>
    <dbReference type="NCBI Taxonomy" id="410072"/>
    <lineage>
        <taxon>Bacteria</taxon>
        <taxon>Bacillati</taxon>
        <taxon>Bacillota</taxon>
        <taxon>Clostridia</taxon>
        <taxon>Lachnospirales</taxon>
        <taxon>Lachnospiraceae</taxon>
        <taxon>Coprococcus</taxon>
    </lineage>
</organism>
<dbReference type="RefSeq" id="WP_055296924.1">
    <property type="nucleotide sequence ID" value="NZ_JABWDC010000001.1"/>
</dbReference>
<dbReference type="EMBL" id="JABWDC010000001">
    <property type="protein sequence ID" value="NUN85069.1"/>
    <property type="molecule type" value="Genomic_DNA"/>
</dbReference>
<evidence type="ECO:0000313" key="1">
    <source>
        <dbReference type="EMBL" id="NUN85069.1"/>
    </source>
</evidence>
<evidence type="ECO:0000313" key="2">
    <source>
        <dbReference type="Proteomes" id="UP000554488"/>
    </source>
</evidence>
<dbReference type="Proteomes" id="UP000554488">
    <property type="component" value="Unassembled WGS sequence"/>
</dbReference>
<gene>
    <name evidence="1" type="ORF">HUU93_00385</name>
</gene>
<protein>
    <submittedName>
        <fullName evidence="1">Uncharacterized protein</fullName>
    </submittedName>
</protein>
<accession>A0A174KX41</accession>
<reference evidence="1 2" key="2">
    <citation type="submission" date="2020-07" db="EMBL/GenBank/DDBJ databases">
        <title>Bacterial metabolism rescues the inhibition of intestinal drug absorption by food and drug additives.</title>
        <authorList>
            <person name="Zou L."/>
            <person name="Spanogiannopoulos P."/>
            <person name="Chien H.-C."/>
            <person name="Pieper L.M."/>
            <person name="Cai W."/>
            <person name="Khuri N."/>
            <person name="Pottel J."/>
            <person name="Vora B."/>
            <person name="Ni Z."/>
            <person name="Tsakalozou E."/>
            <person name="Zhang W."/>
            <person name="Shoichet B.K."/>
            <person name="Giacomini K.M."/>
            <person name="Turnbaugh P.J."/>
        </authorList>
    </citation>
    <scope>NUCLEOTIDE SEQUENCE [LARGE SCALE GENOMIC DNA]</scope>
    <source>
        <strain evidence="1 2">F22</strain>
    </source>
</reference>
<proteinExistence type="predicted"/>
<reference evidence="1 2" key="1">
    <citation type="submission" date="2020-04" db="EMBL/GenBank/DDBJ databases">
        <authorList>
            <person name="Pieper L."/>
        </authorList>
    </citation>
    <scope>NUCLEOTIDE SEQUENCE [LARGE SCALE GENOMIC DNA]</scope>
    <source>
        <strain evidence="1 2">F22</strain>
    </source>
</reference>
<sequence>MKLRKIIGWILVFVPLLLVTVGERYFPTDISIMLMRILMGLGLLSISVVGTCLISNELPIRIIVEKDEEKMR</sequence>
<comment type="caution">
    <text evidence="1">The sequence shown here is derived from an EMBL/GenBank/DDBJ whole genome shotgun (WGS) entry which is preliminary data.</text>
</comment>
<dbReference type="AlphaFoldDB" id="A0A174KX41"/>